<proteinExistence type="inferred from homology"/>
<keyword evidence="2" id="KW-0238">DNA-binding</keyword>
<sequence>MSRQPTPLGTWGVVRIDRATATTWRARAHYRDMDGKLRKVEARGPSAASARQQLHLKLQHRQTPRNSIVSAASTIGQLAEVFLVELERSDKASRTKDKYATTVKKYIAPKLASIRIGEASPGVIDYFIRNVADDTGPSTARTCGAVLSWMFKIALRHDAVSVNPVLGLSIPRTQTAKPQALDAAQFQELRTKLIAWEKEPALGRTRTQELHEMVDFLISTGVRPGELLALRWDDLDLESDPPTIFVNATVIRTSNGGVAIQNHPKSQHGIRHVTVPAYLVAQLQDRRERQVKALTPNPLNLVFPSSTGTVSDANNVGKTWRKAADSIGFGWVTLKTFRKANATLIARTMGVEAAAYQAGHSKVSMTAKHYVEEYKEALDTRAVLEPFKPQSGPSMS</sequence>
<dbReference type="InterPro" id="IPR011010">
    <property type="entry name" value="DNA_brk_join_enz"/>
</dbReference>
<evidence type="ECO:0000313" key="6">
    <source>
        <dbReference type="Proteomes" id="UP000643279"/>
    </source>
</evidence>
<dbReference type="InterPro" id="IPR050090">
    <property type="entry name" value="Tyrosine_recombinase_XerCD"/>
</dbReference>
<evidence type="ECO:0000256" key="1">
    <source>
        <dbReference type="ARBA" id="ARBA00008857"/>
    </source>
</evidence>
<dbReference type="SUPFAM" id="SSF56349">
    <property type="entry name" value="DNA breaking-rejoining enzymes"/>
    <property type="match status" value="1"/>
</dbReference>
<evidence type="ECO:0000256" key="3">
    <source>
        <dbReference type="ARBA" id="ARBA00023172"/>
    </source>
</evidence>
<dbReference type="EMBL" id="BMFW01000030">
    <property type="protein sequence ID" value="GGI00914.1"/>
    <property type="molecule type" value="Genomic_DNA"/>
</dbReference>
<evidence type="ECO:0000256" key="2">
    <source>
        <dbReference type="ARBA" id="ARBA00023125"/>
    </source>
</evidence>
<comment type="caution">
    <text evidence="5">The sequence shown here is derived from an EMBL/GenBank/DDBJ whole genome shotgun (WGS) entry which is preliminary data.</text>
</comment>
<dbReference type="InterPro" id="IPR002104">
    <property type="entry name" value="Integrase_catalytic"/>
</dbReference>
<name>A0ABQ2AZR1_9MICC</name>
<evidence type="ECO:0000313" key="5">
    <source>
        <dbReference type="EMBL" id="GGI00914.1"/>
    </source>
</evidence>
<organism evidence="5 6">
    <name type="scientific">Arthrobacter liuii</name>
    <dbReference type="NCBI Taxonomy" id="1476996"/>
    <lineage>
        <taxon>Bacteria</taxon>
        <taxon>Bacillati</taxon>
        <taxon>Actinomycetota</taxon>
        <taxon>Actinomycetes</taxon>
        <taxon>Micrococcales</taxon>
        <taxon>Micrococcaceae</taxon>
        <taxon>Arthrobacter</taxon>
    </lineage>
</organism>
<keyword evidence="3" id="KW-0233">DNA recombination</keyword>
<comment type="similarity">
    <text evidence="1">Belongs to the 'phage' integrase family.</text>
</comment>
<dbReference type="RefSeq" id="WP_188573203.1">
    <property type="nucleotide sequence ID" value="NZ_BMFW01000030.1"/>
</dbReference>
<evidence type="ECO:0000259" key="4">
    <source>
        <dbReference type="PROSITE" id="PS51898"/>
    </source>
</evidence>
<dbReference type="Proteomes" id="UP000643279">
    <property type="component" value="Unassembled WGS sequence"/>
</dbReference>
<keyword evidence="6" id="KW-1185">Reference proteome</keyword>
<dbReference type="PANTHER" id="PTHR30349">
    <property type="entry name" value="PHAGE INTEGRASE-RELATED"/>
    <property type="match status" value="1"/>
</dbReference>
<dbReference type="InterPro" id="IPR010998">
    <property type="entry name" value="Integrase_recombinase_N"/>
</dbReference>
<dbReference type="PROSITE" id="PS51898">
    <property type="entry name" value="TYR_RECOMBINASE"/>
    <property type="match status" value="1"/>
</dbReference>
<feature type="domain" description="Tyr recombinase" evidence="4">
    <location>
        <begin position="176"/>
        <end position="383"/>
    </location>
</feature>
<reference evidence="6" key="1">
    <citation type="journal article" date="2019" name="Int. J. Syst. Evol. Microbiol.">
        <title>The Global Catalogue of Microorganisms (GCM) 10K type strain sequencing project: providing services to taxonomists for standard genome sequencing and annotation.</title>
        <authorList>
            <consortium name="The Broad Institute Genomics Platform"/>
            <consortium name="The Broad Institute Genome Sequencing Center for Infectious Disease"/>
            <person name="Wu L."/>
            <person name="Ma J."/>
        </authorList>
    </citation>
    <scope>NUCLEOTIDE SEQUENCE [LARGE SCALE GENOMIC DNA]</scope>
    <source>
        <strain evidence="6">CGMCC 1.12778</strain>
    </source>
</reference>
<dbReference type="CDD" id="cd01189">
    <property type="entry name" value="INT_ICEBs1_C_like"/>
    <property type="match status" value="1"/>
</dbReference>
<dbReference type="Pfam" id="PF00589">
    <property type="entry name" value="Phage_integrase"/>
    <property type="match status" value="1"/>
</dbReference>
<dbReference type="PANTHER" id="PTHR30349:SF41">
    <property type="entry name" value="INTEGRASE_RECOMBINASE PROTEIN MJ0367-RELATED"/>
    <property type="match status" value="1"/>
</dbReference>
<accession>A0ABQ2AZR1</accession>
<dbReference type="Gene3D" id="1.10.150.130">
    <property type="match status" value="1"/>
</dbReference>
<dbReference type="Gene3D" id="1.10.443.10">
    <property type="entry name" value="Intergrase catalytic core"/>
    <property type="match status" value="1"/>
</dbReference>
<protein>
    <submittedName>
        <fullName evidence="5">Phage integrase</fullName>
    </submittedName>
</protein>
<gene>
    <name evidence="5" type="ORF">GCM10007170_39160</name>
</gene>
<dbReference type="InterPro" id="IPR013762">
    <property type="entry name" value="Integrase-like_cat_sf"/>
</dbReference>